<sequence>MKKILLIDDTSDLSKYKSILKDEDLVEITSNIDKIFDISSQKPIYNNDYEFILLHQSFRGQEVPSDIIAIILKFVSDKMPYRLIRFTGGTFNTEGMVDEMQIDTYTTRKIIDRNILKFVSFSKQIEEWYLPALLLDNHLNYFLENAYNKLFVDFDSDLARKCLSVMGYESSLIDSISTGKLLELIENKINE</sequence>
<dbReference type="RefSeq" id="WP_304420319.1">
    <property type="nucleotide sequence ID" value="NZ_JANCMU010000002.1"/>
</dbReference>
<dbReference type="AlphaFoldDB" id="A0A9X4MZK7"/>
<name>A0A9X4MZK7_9FLAO</name>
<comment type="caution">
    <text evidence="1">The sequence shown here is derived from an EMBL/GenBank/DDBJ whole genome shotgun (WGS) entry which is preliminary data.</text>
</comment>
<evidence type="ECO:0000313" key="1">
    <source>
        <dbReference type="EMBL" id="MDG4945755.1"/>
    </source>
</evidence>
<evidence type="ECO:0000313" key="2">
    <source>
        <dbReference type="Proteomes" id="UP001152599"/>
    </source>
</evidence>
<keyword evidence="2" id="KW-1185">Reference proteome</keyword>
<reference evidence="1" key="1">
    <citation type="submission" date="2022-07" db="EMBL/GenBank/DDBJ databases">
        <title>Description and genome-wide analysis of Profundicola chukchiensis gen. nov., sp. nov., marine bacteria isolated from bottom sediments of the Chukchi Sea.</title>
        <authorList>
            <person name="Romanenko L."/>
            <person name="Otstavnykh N."/>
            <person name="Kurilenko V."/>
            <person name="Eremeev V."/>
            <person name="Velansky P."/>
            <person name="Mikhailov V."/>
            <person name="Isaeva M."/>
        </authorList>
    </citation>
    <scope>NUCLEOTIDE SEQUENCE</scope>
    <source>
        <strain evidence="1">KMM 9713</strain>
    </source>
</reference>
<dbReference type="EMBL" id="JANCMU010000002">
    <property type="protein sequence ID" value="MDG4945755.1"/>
    <property type="molecule type" value="Genomic_DNA"/>
</dbReference>
<gene>
    <name evidence="1" type="ORF">NMK71_04955</name>
</gene>
<proteinExistence type="predicted"/>
<protein>
    <submittedName>
        <fullName evidence="1">Uncharacterized protein</fullName>
    </submittedName>
</protein>
<dbReference type="Proteomes" id="UP001152599">
    <property type="component" value="Unassembled WGS sequence"/>
</dbReference>
<accession>A0A9X4MZK7</accession>
<organism evidence="1 2">
    <name type="scientific">Profundicola chukchiensis</name>
    <dbReference type="NCBI Taxonomy" id="2961959"/>
    <lineage>
        <taxon>Bacteria</taxon>
        <taxon>Pseudomonadati</taxon>
        <taxon>Bacteroidota</taxon>
        <taxon>Flavobacteriia</taxon>
        <taxon>Flavobacteriales</taxon>
        <taxon>Weeksellaceae</taxon>
        <taxon>Profundicola</taxon>
    </lineage>
</organism>